<dbReference type="KEGG" id="daw:HS1_002275"/>
<keyword evidence="2" id="KW-1185">Reference proteome</keyword>
<dbReference type="AlphaFoldDB" id="A0A7U4QMG9"/>
<evidence type="ECO:0000313" key="1">
    <source>
        <dbReference type="EMBL" id="AMM42060.1"/>
    </source>
</evidence>
<evidence type="ECO:0000313" key="2">
    <source>
        <dbReference type="Proteomes" id="UP000070560"/>
    </source>
</evidence>
<protein>
    <submittedName>
        <fullName evidence="1">Uncharacterized protein</fullName>
    </submittedName>
</protein>
<reference evidence="1 2" key="1">
    <citation type="submission" date="2015-10" db="EMBL/GenBank/DDBJ databases">
        <title>Candidatus Desulfofervidus auxilii, a hydrogenotrophic sulfate-reducing bacterium involved in the thermophilic anaerobic oxidation of methane.</title>
        <authorList>
            <person name="Krukenberg V."/>
            <person name="Richter M."/>
            <person name="Wegener G."/>
        </authorList>
    </citation>
    <scope>NUCLEOTIDE SEQUENCE [LARGE SCALE GENOMIC DNA]</scope>
    <source>
        <strain evidence="1 2">HS1</strain>
    </source>
</reference>
<gene>
    <name evidence="1" type="ORF">HS1_002275</name>
</gene>
<dbReference type="Proteomes" id="UP000070560">
    <property type="component" value="Chromosome"/>
</dbReference>
<accession>A0A7U4QMG9</accession>
<proteinExistence type="predicted"/>
<dbReference type="EMBL" id="CP013015">
    <property type="protein sequence ID" value="AMM42060.1"/>
    <property type="molecule type" value="Genomic_DNA"/>
</dbReference>
<name>A0A7U4QMG9_DESA2</name>
<organism evidence="1 2">
    <name type="scientific">Desulfofervidus auxilii</name>
    <dbReference type="NCBI Taxonomy" id="1621989"/>
    <lineage>
        <taxon>Bacteria</taxon>
        <taxon>Pseudomonadati</taxon>
        <taxon>Thermodesulfobacteriota</taxon>
        <taxon>Candidatus Desulfofervidia</taxon>
        <taxon>Candidatus Desulfofervidales</taxon>
        <taxon>Candidatus Desulfofervidaceae</taxon>
        <taxon>Candidatus Desulfofervidus</taxon>
    </lineage>
</organism>
<sequence>MTLQFALCNLHFAIAVRLSYPSGNRLRRLREYKTLVERKKVFSFSPTLIFYGFEELTLSSF</sequence>